<evidence type="ECO:0000256" key="2">
    <source>
        <dbReference type="SAM" id="MobiDB-lite"/>
    </source>
</evidence>
<dbReference type="Proteomes" id="UP000241890">
    <property type="component" value="Unassembled WGS sequence"/>
</dbReference>
<sequence>MAPVRGRSKHLEASEGSRSKGDLRRDGKKKTGGLTTNRTSRRIVQPEGKDEKEEKTTDTRHEPDGLAEGESKNELDADVLAELDATLPERAQDASRLNSKAVAQELELRNVKPTGFQGEDVKALQALYDEEYAEELARAKERRALVILQKQQEIEEERLRRKMEREAAEEQTALEASPRVSFWLAGIEARKCPRDAQLHDITPPLCRTLCKPLQKDNWLVSLDLSHSDVGDASGVLLAKALCANAGIQRLELEACNLGPRALRALASVLEQNKTLRHMSLENNMLTGPNGDELEGVDAFGQGLQHNITLLMLNMWRTGLGEVGGNVLASGLEQNNTLLSLGVGCSGISSATEVRISVLLDRNAARKRELDQQAFQEKQKRDREEAERKAEEDARLAAEEEERWLERRKVERATARAEKKLEEQRRIEEEKRRLEEERLAAEEAERLRLEAKKKKKGKKGKKKKK</sequence>
<dbReference type="Gene3D" id="3.80.10.10">
    <property type="entry name" value="Ribonuclease Inhibitor"/>
    <property type="match status" value="2"/>
</dbReference>
<feature type="compositionally biased region" description="Basic and acidic residues" evidence="2">
    <location>
        <begin position="9"/>
        <end position="25"/>
    </location>
</feature>
<evidence type="ECO:0000313" key="4">
    <source>
        <dbReference type="Proteomes" id="UP000241890"/>
    </source>
</evidence>
<dbReference type="SMART" id="SM00368">
    <property type="entry name" value="LRR_RI"/>
    <property type="match status" value="4"/>
</dbReference>
<evidence type="ECO:0000256" key="1">
    <source>
        <dbReference type="ARBA" id="ARBA00022737"/>
    </source>
</evidence>
<dbReference type="InParanoid" id="A0A2R5GSF0"/>
<feature type="region of interest" description="Disordered" evidence="2">
    <location>
        <begin position="370"/>
        <end position="400"/>
    </location>
</feature>
<reference evidence="3 4" key="1">
    <citation type="submission" date="2017-12" db="EMBL/GenBank/DDBJ databases">
        <title>Sequencing, de novo assembly and annotation of complete genome of a new Thraustochytrid species, strain FCC1311.</title>
        <authorList>
            <person name="Sedici K."/>
            <person name="Godart F."/>
            <person name="Aiese Cigliano R."/>
            <person name="Sanseverino W."/>
            <person name="Barakat M."/>
            <person name="Ortet P."/>
            <person name="Marechal E."/>
            <person name="Cagnac O."/>
            <person name="Amato A."/>
        </authorList>
    </citation>
    <scope>NUCLEOTIDE SEQUENCE [LARGE SCALE GENOMIC DNA]</scope>
</reference>
<dbReference type="PANTHER" id="PTHR24111:SF0">
    <property type="entry name" value="LEUCINE-RICH REPEAT-CONTAINING PROTEIN"/>
    <property type="match status" value="1"/>
</dbReference>
<dbReference type="AlphaFoldDB" id="A0A2R5GSF0"/>
<proteinExistence type="predicted"/>
<dbReference type="InterPro" id="IPR052201">
    <property type="entry name" value="LRR-containing_regulator"/>
</dbReference>
<name>A0A2R5GSF0_9STRA</name>
<organism evidence="3 4">
    <name type="scientific">Hondaea fermentalgiana</name>
    <dbReference type="NCBI Taxonomy" id="2315210"/>
    <lineage>
        <taxon>Eukaryota</taxon>
        <taxon>Sar</taxon>
        <taxon>Stramenopiles</taxon>
        <taxon>Bigyra</taxon>
        <taxon>Labyrinthulomycetes</taxon>
        <taxon>Thraustochytrida</taxon>
        <taxon>Thraustochytriidae</taxon>
        <taxon>Hondaea</taxon>
    </lineage>
</organism>
<keyword evidence="1" id="KW-0677">Repeat</keyword>
<dbReference type="SUPFAM" id="SSF52047">
    <property type="entry name" value="RNI-like"/>
    <property type="match status" value="1"/>
</dbReference>
<feature type="region of interest" description="Disordered" evidence="2">
    <location>
        <begin position="1"/>
        <end position="78"/>
    </location>
</feature>
<comment type="caution">
    <text evidence="3">The sequence shown here is derived from an EMBL/GenBank/DDBJ whole genome shotgun (WGS) entry which is preliminary data.</text>
</comment>
<evidence type="ECO:0000313" key="3">
    <source>
        <dbReference type="EMBL" id="GBG33792.1"/>
    </source>
</evidence>
<gene>
    <name evidence="3" type="ORF">FCC1311_100152</name>
</gene>
<feature type="compositionally biased region" description="Basic and acidic residues" evidence="2">
    <location>
        <begin position="47"/>
        <end position="75"/>
    </location>
</feature>
<dbReference type="OrthoDB" id="106882at2759"/>
<keyword evidence="4" id="KW-1185">Reference proteome</keyword>
<accession>A0A2R5GSF0</accession>
<feature type="region of interest" description="Disordered" evidence="2">
    <location>
        <begin position="413"/>
        <end position="433"/>
    </location>
</feature>
<dbReference type="InterPro" id="IPR032675">
    <property type="entry name" value="LRR_dom_sf"/>
</dbReference>
<protein>
    <submittedName>
        <fullName evidence="3">NACHT, LRR and PYD domains-containing protein 2</fullName>
    </submittedName>
</protein>
<dbReference type="PANTHER" id="PTHR24111">
    <property type="entry name" value="LEUCINE-RICH REPEAT-CONTAINING PROTEIN 34"/>
    <property type="match status" value="1"/>
</dbReference>
<dbReference type="EMBL" id="BEYU01000170">
    <property type="protein sequence ID" value="GBG33792.1"/>
    <property type="molecule type" value="Genomic_DNA"/>
</dbReference>